<dbReference type="Proteomes" id="UP000492821">
    <property type="component" value="Unassembled WGS sequence"/>
</dbReference>
<dbReference type="WBParaSite" id="Pan_g21214.t1">
    <property type="protein sequence ID" value="Pan_g21214.t1"/>
    <property type="gene ID" value="Pan_g21214"/>
</dbReference>
<reference evidence="1" key="1">
    <citation type="journal article" date="2013" name="Genetics">
        <title>The draft genome and transcriptome of Panagrellus redivivus are shaped by the harsh demands of a free-living lifestyle.</title>
        <authorList>
            <person name="Srinivasan J."/>
            <person name="Dillman A.R."/>
            <person name="Macchietto M.G."/>
            <person name="Heikkinen L."/>
            <person name="Lakso M."/>
            <person name="Fracchia K.M."/>
            <person name="Antoshechkin I."/>
            <person name="Mortazavi A."/>
            <person name="Wong G."/>
            <person name="Sternberg P.W."/>
        </authorList>
    </citation>
    <scope>NUCLEOTIDE SEQUENCE [LARGE SCALE GENOMIC DNA]</scope>
    <source>
        <strain evidence="1">MT8872</strain>
    </source>
</reference>
<sequence length="160" mass="18583">MRQFKPLALLYVFSTKSAAPKNRRLHRTKPLDRGVRYVLTKKQYTDLVDLATTSATDHDDIAAWSMNLTSRAREKLIRVIKEDYKGSPQTRHTARQYANQASPKVQEAFNCYNELLNNRNLNMVEIMSILHTIDATSWKPEDLMVFDRLITAQMDFTFEA</sequence>
<name>A0A7E4VJD2_PANRE</name>
<proteinExistence type="predicted"/>
<evidence type="ECO:0000313" key="1">
    <source>
        <dbReference type="Proteomes" id="UP000492821"/>
    </source>
</evidence>
<protein>
    <submittedName>
        <fullName evidence="2">PSD1 domain-containing protein</fullName>
    </submittedName>
</protein>
<keyword evidence="1" id="KW-1185">Reference proteome</keyword>
<accession>A0A7E4VJD2</accession>
<evidence type="ECO:0000313" key="2">
    <source>
        <dbReference type="WBParaSite" id="Pan_g21214.t1"/>
    </source>
</evidence>
<dbReference type="AlphaFoldDB" id="A0A7E4VJD2"/>
<organism evidence="1 2">
    <name type="scientific">Panagrellus redivivus</name>
    <name type="common">Microworm</name>
    <dbReference type="NCBI Taxonomy" id="6233"/>
    <lineage>
        <taxon>Eukaryota</taxon>
        <taxon>Metazoa</taxon>
        <taxon>Ecdysozoa</taxon>
        <taxon>Nematoda</taxon>
        <taxon>Chromadorea</taxon>
        <taxon>Rhabditida</taxon>
        <taxon>Tylenchina</taxon>
        <taxon>Panagrolaimomorpha</taxon>
        <taxon>Panagrolaimoidea</taxon>
        <taxon>Panagrolaimidae</taxon>
        <taxon>Panagrellus</taxon>
    </lineage>
</organism>
<reference evidence="2" key="2">
    <citation type="submission" date="2020-10" db="UniProtKB">
        <authorList>
            <consortium name="WormBaseParasite"/>
        </authorList>
    </citation>
    <scope>IDENTIFICATION</scope>
</reference>